<comment type="caution">
    <text evidence="5">The sequence shown here is derived from an EMBL/GenBank/DDBJ whole genome shotgun (WGS) entry which is preliminary data.</text>
</comment>
<dbReference type="RefSeq" id="WP_420167045.1">
    <property type="nucleotide sequence ID" value="NZ_JBDLNV010000013.1"/>
</dbReference>
<reference evidence="5 6" key="1">
    <citation type="submission" date="2023-11" db="EMBL/GenBank/DDBJ databases">
        <authorList>
            <person name="Val-Calvo J."/>
            <person name="Scortti M."/>
            <person name="Vazquez-Boland J."/>
        </authorList>
    </citation>
    <scope>NUCLEOTIDE SEQUENCE [LARGE SCALE GENOMIC DNA]</scope>
    <source>
        <strain evidence="5 6">PAM 2766</strain>
    </source>
</reference>
<evidence type="ECO:0000256" key="1">
    <source>
        <dbReference type="ARBA" id="ARBA00004496"/>
    </source>
</evidence>
<name>A0ABW9FM21_9NOCA</name>
<keyword evidence="3" id="KW-0963">Cytoplasm</keyword>
<dbReference type="Proteomes" id="UP001629745">
    <property type="component" value="Unassembled WGS sequence"/>
</dbReference>
<feature type="non-terminal residue" evidence="5">
    <location>
        <position position="1"/>
    </location>
</feature>
<sequence>FAAGAVSRLCLACDGDGAVVALRSGDALTVRYARHDLAGPVAHALGAVDPLAFGVVNRPTEVLGAALDRLADPARAAGELTGIGVPAADAAVLGPAFVDCPVFTEIVGIAGEDGRPDLMHGPVTVFDTAAGRIVGTTSVAADGTRWTSLSPGHPGRLRQALLGLLDQLD</sequence>
<organism evidence="5 6">
    <name type="scientific">Rhodococcus parequi</name>
    <dbReference type="NCBI Taxonomy" id="3137122"/>
    <lineage>
        <taxon>Bacteria</taxon>
        <taxon>Bacillati</taxon>
        <taxon>Actinomycetota</taxon>
        <taxon>Actinomycetes</taxon>
        <taxon>Mycobacteriales</taxon>
        <taxon>Nocardiaceae</taxon>
        <taxon>Rhodococcus</taxon>
    </lineage>
</organism>
<evidence type="ECO:0000256" key="3">
    <source>
        <dbReference type="ARBA" id="ARBA00022490"/>
    </source>
</evidence>
<comment type="subcellular location">
    <subcellularLocation>
        <location evidence="1">Cytoplasm</location>
    </subcellularLocation>
</comment>
<dbReference type="Pfam" id="PF14011">
    <property type="entry name" value="ESX-1_EspG"/>
    <property type="match status" value="1"/>
</dbReference>
<evidence type="ECO:0000256" key="4">
    <source>
        <dbReference type="ARBA" id="ARBA00023186"/>
    </source>
</evidence>
<keyword evidence="4" id="KW-0143">Chaperone</keyword>
<evidence type="ECO:0000313" key="5">
    <source>
        <dbReference type="EMBL" id="MFM1726591.1"/>
    </source>
</evidence>
<keyword evidence="6" id="KW-1185">Reference proteome</keyword>
<comment type="similarity">
    <text evidence="2">Belongs to the EspG family.</text>
</comment>
<dbReference type="EMBL" id="JBDLNV010000013">
    <property type="protein sequence ID" value="MFM1726591.1"/>
    <property type="molecule type" value="Genomic_DNA"/>
</dbReference>
<dbReference type="InterPro" id="IPR025734">
    <property type="entry name" value="EspG"/>
</dbReference>
<evidence type="ECO:0000256" key="2">
    <source>
        <dbReference type="ARBA" id="ARBA00006411"/>
    </source>
</evidence>
<proteinExistence type="inferred from homology"/>
<evidence type="ECO:0000313" key="6">
    <source>
        <dbReference type="Proteomes" id="UP001629745"/>
    </source>
</evidence>
<gene>
    <name evidence="5" type="ORF">ABEU20_000272</name>
</gene>
<protein>
    <submittedName>
        <fullName evidence="5">ESX secretion-associated protein EspG</fullName>
    </submittedName>
</protein>
<accession>A0ABW9FM21</accession>